<feature type="region of interest" description="Disordered" evidence="1">
    <location>
        <begin position="106"/>
        <end position="130"/>
    </location>
</feature>
<comment type="caution">
    <text evidence="2">The sequence shown here is derived from an EMBL/GenBank/DDBJ whole genome shotgun (WGS) entry which is preliminary data.</text>
</comment>
<sequence>MFEMSCSKEINTMKLKLQLAFITLLLGLVGCEGEKGTVEKLPIEKPAVEKTAAEKPAIEKPTIEQAESNVEELEEIINLPEEDFVEETPNNVPQDEEIIEIVNDDSLVELPEDVGEEGVSDEENEPMPEE</sequence>
<protein>
    <submittedName>
        <fullName evidence="2">Uncharacterized protein</fullName>
    </submittedName>
</protein>
<proteinExistence type="predicted"/>
<evidence type="ECO:0000313" key="3">
    <source>
        <dbReference type="Proteomes" id="UP000076962"/>
    </source>
</evidence>
<reference evidence="2 3" key="1">
    <citation type="submission" date="2016-05" db="EMBL/GenBank/DDBJ databases">
        <title>Single-cell genome of chain-forming Candidatus Thiomargarita nelsonii and comparison to other large sulfur-oxidizing bacteria.</title>
        <authorList>
            <person name="Winkel M."/>
            <person name="Salman V."/>
            <person name="Woyke T."/>
            <person name="Schulz-Vogt H."/>
            <person name="Richter M."/>
            <person name="Flood B."/>
            <person name="Bailey J."/>
            <person name="Amann R."/>
            <person name="Mussmann M."/>
        </authorList>
    </citation>
    <scope>NUCLEOTIDE SEQUENCE [LARGE SCALE GENOMIC DNA]</scope>
    <source>
        <strain evidence="2 3">THI036</strain>
    </source>
</reference>
<dbReference type="EMBL" id="LUTY01002231">
    <property type="protein sequence ID" value="OAD20625.1"/>
    <property type="molecule type" value="Genomic_DNA"/>
</dbReference>
<evidence type="ECO:0000313" key="2">
    <source>
        <dbReference type="EMBL" id="OAD20625.1"/>
    </source>
</evidence>
<accession>A0A176RXZ1</accession>
<keyword evidence="3" id="KW-1185">Reference proteome</keyword>
<organism evidence="2 3">
    <name type="scientific">Candidatus Thiomargarita nelsonii</name>
    <dbReference type="NCBI Taxonomy" id="1003181"/>
    <lineage>
        <taxon>Bacteria</taxon>
        <taxon>Pseudomonadati</taxon>
        <taxon>Pseudomonadota</taxon>
        <taxon>Gammaproteobacteria</taxon>
        <taxon>Thiotrichales</taxon>
        <taxon>Thiotrichaceae</taxon>
        <taxon>Thiomargarita</taxon>
    </lineage>
</organism>
<name>A0A176RXZ1_9GAMM</name>
<dbReference type="Proteomes" id="UP000076962">
    <property type="component" value="Unassembled WGS sequence"/>
</dbReference>
<dbReference type="AlphaFoldDB" id="A0A176RXZ1"/>
<evidence type="ECO:0000256" key="1">
    <source>
        <dbReference type="SAM" id="MobiDB-lite"/>
    </source>
</evidence>
<gene>
    <name evidence="2" type="ORF">THIOM_003663</name>
</gene>